<feature type="domain" description="POTRA" evidence="11">
    <location>
        <begin position="88"/>
        <end position="156"/>
    </location>
</feature>
<dbReference type="RefSeq" id="WP_169624813.1">
    <property type="nucleotide sequence ID" value="NZ_JABBNT010000002.1"/>
</dbReference>
<keyword evidence="13" id="KW-1185">Reference proteome</keyword>
<reference evidence="12 13" key="1">
    <citation type="submission" date="2020-04" db="EMBL/GenBank/DDBJ databases">
        <title>Rhodospirillaceae bacterium KN72 isolated from deep sea.</title>
        <authorList>
            <person name="Zhang D.-C."/>
        </authorList>
    </citation>
    <scope>NUCLEOTIDE SEQUENCE [LARGE SCALE GENOMIC DNA]</scope>
    <source>
        <strain evidence="12 13">KN72</strain>
    </source>
</reference>
<dbReference type="Gene3D" id="3.40.50.11690">
    <property type="entry name" value="Cell division protein FtsQ/DivIB"/>
    <property type="match status" value="1"/>
</dbReference>
<comment type="subcellular location">
    <subcellularLocation>
        <location evidence="9">Cell inner membrane</location>
        <topology evidence="9">Single-pass type II membrane protein</topology>
    </subcellularLocation>
    <subcellularLocation>
        <location evidence="1">Membrane</location>
    </subcellularLocation>
    <text evidence="9">Localizes to the division septum.</text>
</comment>
<dbReference type="GO" id="GO:0090529">
    <property type="term" value="P:cell septum assembly"/>
    <property type="evidence" value="ECO:0007669"/>
    <property type="project" value="InterPro"/>
</dbReference>
<evidence type="ECO:0000256" key="7">
    <source>
        <dbReference type="ARBA" id="ARBA00023136"/>
    </source>
</evidence>
<dbReference type="GO" id="GO:0005886">
    <property type="term" value="C:plasma membrane"/>
    <property type="evidence" value="ECO:0007669"/>
    <property type="project" value="UniProtKB-SubCell"/>
</dbReference>
<keyword evidence="6 9" id="KW-1133">Transmembrane helix</keyword>
<name>A0A7Y0E149_9PROT</name>
<dbReference type="PANTHER" id="PTHR35851">
    <property type="entry name" value="CELL DIVISION PROTEIN FTSQ"/>
    <property type="match status" value="1"/>
</dbReference>
<evidence type="ECO:0000313" key="12">
    <source>
        <dbReference type="EMBL" id="NMM44536.1"/>
    </source>
</evidence>
<dbReference type="Pfam" id="PF03799">
    <property type="entry name" value="FtsQ_DivIB_C"/>
    <property type="match status" value="1"/>
</dbReference>
<comment type="similarity">
    <text evidence="9">Belongs to the FtsQ/DivIB family. FtsQ subfamily.</text>
</comment>
<gene>
    <name evidence="9" type="primary">ftsQ</name>
    <name evidence="12" type="ORF">HH303_08595</name>
</gene>
<keyword evidence="4 9" id="KW-0132">Cell division</keyword>
<dbReference type="Pfam" id="PF08478">
    <property type="entry name" value="POTRA_1"/>
    <property type="match status" value="1"/>
</dbReference>
<dbReference type="InterPro" id="IPR005548">
    <property type="entry name" value="Cell_div_FtsQ/DivIB_C"/>
</dbReference>
<dbReference type="Proteomes" id="UP000539372">
    <property type="component" value="Unassembled WGS sequence"/>
</dbReference>
<evidence type="ECO:0000256" key="1">
    <source>
        <dbReference type="ARBA" id="ARBA00004370"/>
    </source>
</evidence>
<evidence type="ECO:0000256" key="6">
    <source>
        <dbReference type="ARBA" id="ARBA00022989"/>
    </source>
</evidence>
<keyword evidence="7 9" id="KW-0472">Membrane</keyword>
<dbReference type="PANTHER" id="PTHR35851:SF1">
    <property type="entry name" value="CELL DIVISION PROTEIN FTSQ"/>
    <property type="match status" value="1"/>
</dbReference>
<keyword evidence="2 9" id="KW-1003">Cell membrane</keyword>
<comment type="caution">
    <text evidence="12">The sequence shown here is derived from an EMBL/GenBank/DDBJ whole genome shotgun (WGS) entry which is preliminary data.</text>
</comment>
<evidence type="ECO:0000256" key="5">
    <source>
        <dbReference type="ARBA" id="ARBA00022692"/>
    </source>
</evidence>
<proteinExistence type="inferred from homology"/>
<comment type="function">
    <text evidence="9">Essential cell division protein.</text>
</comment>
<keyword evidence="8 9" id="KW-0131">Cell cycle</keyword>
<dbReference type="Gene3D" id="3.10.20.310">
    <property type="entry name" value="membrane protein fhac"/>
    <property type="match status" value="1"/>
</dbReference>
<evidence type="ECO:0000313" key="13">
    <source>
        <dbReference type="Proteomes" id="UP000539372"/>
    </source>
</evidence>
<feature type="compositionally biased region" description="Basic residues" evidence="10">
    <location>
        <begin position="1"/>
        <end position="11"/>
    </location>
</feature>
<dbReference type="AlphaFoldDB" id="A0A7Y0E149"/>
<feature type="transmembrane region" description="Helical" evidence="9">
    <location>
        <begin position="43"/>
        <end position="63"/>
    </location>
</feature>
<evidence type="ECO:0000256" key="2">
    <source>
        <dbReference type="ARBA" id="ARBA00022475"/>
    </source>
</evidence>
<evidence type="ECO:0000256" key="10">
    <source>
        <dbReference type="SAM" id="MobiDB-lite"/>
    </source>
</evidence>
<evidence type="ECO:0000256" key="8">
    <source>
        <dbReference type="ARBA" id="ARBA00023306"/>
    </source>
</evidence>
<evidence type="ECO:0000259" key="11">
    <source>
        <dbReference type="PROSITE" id="PS51779"/>
    </source>
</evidence>
<dbReference type="GO" id="GO:0043093">
    <property type="term" value="P:FtsZ-dependent cytokinesis"/>
    <property type="evidence" value="ECO:0007669"/>
    <property type="project" value="UniProtKB-UniRule"/>
</dbReference>
<keyword evidence="5 9" id="KW-0812">Transmembrane</keyword>
<dbReference type="HAMAP" id="MF_00911">
    <property type="entry name" value="FtsQ_subfam"/>
    <property type="match status" value="1"/>
</dbReference>
<dbReference type="InterPro" id="IPR026579">
    <property type="entry name" value="FtsQ"/>
</dbReference>
<dbReference type="GO" id="GO:0032153">
    <property type="term" value="C:cell division site"/>
    <property type="evidence" value="ECO:0007669"/>
    <property type="project" value="UniProtKB-UniRule"/>
</dbReference>
<dbReference type="InterPro" id="IPR045335">
    <property type="entry name" value="FtsQ_C_sf"/>
</dbReference>
<accession>A0A7Y0E149</accession>
<organism evidence="12 13">
    <name type="scientific">Pacificispira spongiicola</name>
    <dbReference type="NCBI Taxonomy" id="2729598"/>
    <lineage>
        <taxon>Bacteria</taxon>
        <taxon>Pseudomonadati</taxon>
        <taxon>Pseudomonadota</taxon>
        <taxon>Alphaproteobacteria</taxon>
        <taxon>Rhodospirillales</taxon>
        <taxon>Rhodospirillaceae</taxon>
        <taxon>Pacificispira</taxon>
    </lineage>
</organism>
<keyword evidence="3 9" id="KW-0997">Cell inner membrane</keyword>
<feature type="region of interest" description="Disordered" evidence="10">
    <location>
        <begin position="1"/>
        <end position="29"/>
    </location>
</feature>
<evidence type="ECO:0000256" key="4">
    <source>
        <dbReference type="ARBA" id="ARBA00022618"/>
    </source>
</evidence>
<sequence>MRSLGRAKKPAGRAAKEPATGRTVRRAKAARPRLEVGRIMSHLKLGGLSLAGLAVAGMVAYGMSTGAPTLIADWGRRAVFDVTADMGLAIKEVYVVGRREVARDDLLDALGTGVGASILSVDPDAVRERLEGLGWVKSATVRRRLPDTIVLALEERKAVAIWQHEDRFVLIDEDGVTIGEKDVHRHGHLKVVVGPDAPQHVMTLLAILRSEPELEDRVVAAVRMGGRRWNLRLDGGIDVRLPEEGAQEAWHKLANYQREHEILSRAVGAIDLRYPDRTAVQLTEPGLQEVKGRRLGKDT</sequence>
<dbReference type="PROSITE" id="PS51779">
    <property type="entry name" value="POTRA"/>
    <property type="match status" value="1"/>
</dbReference>
<protein>
    <recommendedName>
        <fullName evidence="9">Cell division protein FtsQ</fullName>
    </recommendedName>
</protein>
<dbReference type="InterPro" id="IPR013685">
    <property type="entry name" value="POTRA_FtsQ_type"/>
</dbReference>
<dbReference type="EMBL" id="JABBNT010000002">
    <property type="protein sequence ID" value="NMM44536.1"/>
    <property type="molecule type" value="Genomic_DNA"/>
</dbReference>
<dbReference type="InterPro" id="IPR034746">
    <property type="entry name" value="POTRA"/>
</dbReference>
<evidence type="ECO:0000256" key="9">
    <source>
        <dbReference type="HAMAP-Rule" id="MF_00911"/>
    </source>
</evidence>
<evidence type="ECO:0000256" key="3">
    <source>
        <dbReference type="ARBA" id="ARBA00022519"/>
    </source>
</evidence>